<dbReference type="HOGENOM" id="CLU_123935_0_0_6"/>
<keyword evidence="1" id="KW-1133">Transmembrane helix</keyword>
<accession>A1S2D6</accession>
<name>A1S2D6_SHEAM</name>
<dbReference type="Proteomes" id="UP000009175">
    <property type="component" value="Chromosome"/>
</dbReference>
<organism evidence="3 4">
    <name type="scientific">Shewanella amazonensis (strain ATCC BAA-1098 / SB2B)</name>
    <dbReference type="NCBI Taxonomy" id="326297"/>
    <lineage>
        <taxon>Bacteria</taxon>
        <taxon>Pseudomonadati</taxon>
        <taxon>Pseudomonadota</taxon>
        <taxon>Gammaproteobacteria</taxon>
        <taxon>Alteromonadales</taxon>
        <taxon>Shewanellaceae</taxon>
        <taxon>Shewanella</taxon>
    </lineage>
</organism>
<evidence type="ECO:0000256" key="1">
    <source>
        <dbReference type="SAM" id="Phobius"/>
    </source>
</evidence>
<dbReference type="RefSeq" id="WP_011758452.1">
    <property type="nucleotide sequence ID" value="NC_008700.1"/>
</dbReference>
<keyword evidence="1" id="KW-0472">Membrane</keyword>
<evidence type="ECO:0000259" key="2">
    <source>
        <dbReference type="Pfam" id="PF10882"/>
    </source>
</evidence>
<reference evidence="3 4" key="1">
    <citation type="submission" date="2006-12" db="EMBL/GenBank/DDBJ databases">
        <title>Complete sequence of Shewanella amazonensis SB2B.</title>
        <authorList>
            <consortium name="US DOE Joint Genome Institute"/>
            <person name="Copeland A."/>
            <person name="Lucas S."/>
            <person name="Lapidus A."/>
            <person name="Barry K."/>
            <person name="Detter J.C."/>
            <person name="Glavina del Rio T."/>
            <person name="Hammon N."/>
            <person name="Israni S."/>
            <person name="Dalin E."/>
            <person name="Tice H."/>
            <person name="Pitluck S."/>
            <person name="Munk A.C."/>
            <person name="Brettin T."/>
            <person name="Bruce D."/>
            <person name="Han C."/>
            <person name="Tapia R."/>
            <person name="Gilna P."/>
            <person name="Schmutz J."/>
            <person name="Larimer F."/>
            <person name="Land M."/>
            <person name="Hauser L."/>
            <person name="Kyrpides N."/>
            <person name="Mikhailova N."/>
            <person name="Fredrickson J."/>
            <person name="Richardson P."/>
        </authorList>
    </citation>
    <scope>NUCLEOTIDE SEQUENCE [LARGE SCALE GENOMIC DNA]</scope>
    <source>
        <strain evidence="4">ATCC BAA-1098 / SB2B</strain>
    </source>
</reference>
<proteinExistence type="predicted"/>
<evidence type="ECO:0000313" key="4">
    <source>
        <dbReference type="Proteomes" id="UP000009175"/>
    </source>
</evidence>
<dbReference type="Pfam" id="PF10882">
    <property type="entry name" value="bPH_5"/>
    <property type="match status" value="1"/>
</dbReference>
<gene>
    <name evidence="3" type="ordered locus">Sama_0331</name>
</gene>
<feature type="domain" description="Bacterial Pleckstrin homology" evidence="2">
    <location>
        <begin position="69"/>
        <end position="172"/>
    </location>
</feature>
<evidence type="ECO:0000313" key="3">
    <source>
        <dbReference type="EMBL" id="ABL98542.1"/>
    </source>
</evidence>
<protein>
    <recommendedName>
        <fullName evidence="2">Bacterial Pleckstrin homology domain-containing protein</fullName>
    </recommendedName>
</protein>
<dbReference type="eggNOG" id="ENOG5032VI3">
    <property type="taxonomic scope" value="Bacteria"/>
</dbReference>
<feature type="transmembrane region" description="Helical" evidence="1">
    <location>
        <begin position="6"/>
        <end position="32"/>
    </location>
</feature>
<dbReference type="AlphaFoldDB" id="A1S2D6"/>
<keyword evidence="1" id="KW-0812">Transmembrane</keyword>
<dbReference type="OrthoDB" id="5767765at2"/>
<keyword evidence="4" id="KW-1185">Reference proteome</keyword>
<dbReference type="KEGG" id="saz:Sama_0331"/>
<feature type="transmembrane region" description="Helical" evidence="1">
    <location>
        <begin position="44"/>
        <end position="65"/>
    </location>
</feature>
<sequence>MTTQSFILTPLAGSALWGAIGLLIGVILIGFFARRKPMTKTASAVATGIILAVVGLLGWIFIGALSPEARLEQDKLVLDLPAYSRIIPVSSLQLGEARVMATSAADAPKLGFRTNGVGTPGYNLGWFRLKGTDAKALVSVTGTDPLLVIPVDEGYTLVLSTPDGEALLAALHNEQER</sequence>
<dbReference type="EMBL" id="CP000507">
    <property type="protein sequence ID" value="ABL98542.1"/>
    <property type="molecule type" value="Genomic_DNA"/>
</dbReference>
<dbReference type="InterPro" id="IPR027783">
    <property type="entry name" value="Bacterial_PH-related"/>
</dbReference>